<dbReference type="InterPro" id="IPR050740">
    <property type="entry name" value="Aldehyde_DH_Superfamily"/>
</dbReference>
<keyword evidence="4" id="KW-1185">Reference proteome</keyword>
<dbReference type="AlphaFoldDB" id="A0A9P7KLQ2"/>
<comment type="caution">
    <text evidence="3">The sequence shown here is derived from an EMBL/GenBank/DDBJ whole genome shotgun (WGS) entry which is preliminary data.</text>
</comment>
<evidence type="ECO:0000313" key="3">
    <source>
        <dbReference type="EMBL" id="KAG5651811.1"/>
    </source>
</evidence>
<dbReference type="InterPro" id="IPR016161">
    <property type="entry name" value="Ald_DH/histidinol_DH"/>
</dbReference>
<dbReference type="InterPro" id="IPR016162">
    <property type="entry name" value="Ald_DH_N"/>
</dbReference>
<name>A0A9P7KLQ2_9AGAR</name>
<dbReference type="PANTHER" id="PTHR43353:SF6">
    <property type="entry name" value="CYTOPLASMIC ALDEHYDE DEHYDROGENASE (EUROFUNG)"/>
    <property type="match status" value="1"/>
</dbReference>
<dbReference type="SUPFAM" id="SSF53720">
    <property type="entry name" value="ALDH-like"/>
    <property type="match status" value="1"/>
</dbReference>
<protein>
    <recommendedName>
        <fullName evidence="2">Aldehyde dehydrogenase domain-containing protein</fullName>
    </recommendedName>
</protein>
<feature type="domain" description="Aldehyde dehydrogenase" evidence="2">
    <location>
        <begin position="20"/>
        <end position="267"/>
    </location>
</feature>
<evidence type="ECO:0000259" key="2">
    <source>
        <dbReference type="Pfam" id="PF00171"/>
    </source>
</evidence>
<dbReference type="GO" id="GO:0004777">
    <property type="term" value="F:succinate-semialdehyde dehydrogenase (NAD+) activity"/>
    <property type="evidence" value="ECO:0007669"/>
    <property type="project" value="TreeGrafter"/>
</dbReference>
<dbReference type="OrthoDB" id="310895at2759"/>
<accession>A0A9P7KLQ2</accession>
<gene>
    <name evidence="3" type="ORF">H0H81_007334</name>
</gene>
<organism evidence="3 4">
    <name type="scientific">Sphagnurus paluster</name>
    <dbReference type="NCBI Taxonomy" id="117069"/>
    <lineage>
        <taxon>Eukaryota</taxon>
        <taxon>Fungi</taxon>
        <taxon>Dikarya</taxon>
        <taxon>Basidiomycota</taxon>
        <taxon>Agaricomycotina</taxon>
        <taxon>Agaricomycetes</taxon>
        <taxon>Agaricomycetidae</taxon>
        <taxon>Agaricales</taxon>
        <taxon>Tricholomatineae</taxon>
        <taxon>Lyophyllaceae</taxon>
        <taxon>Sphagnurus</taxon>
    </lineage>
</organism>
<dbReference type="Pfam" id="PF00171">
    <property type="entry name" value="Aldedh"/>
    <property type="match status" value="1"/>
</dbReference>
<proteinExistence type="predicted"/>
<sequence>MAHFTPLYIDGRWTTTNVAEATRTFDVVNPASGEVVGQAASASSEECKAAVDAAATAFKSWEHSTHAERRAIFLKAAELVSVNEYKKHIVVAMQAETAAEEYWCTFNWVVAANQLRTVTGMLSELAGQTLPSGVAGARLETHRRAMGVILSIAPWNGPFTLALRAIAIPILCGNTVVLKSSEASPRSQALIVQLFHDAGLPAGVLNYVSVSREDAPVRTAELIAYPAVRKVTFTGSDRVGKIIAMEAAKHLKPCVLELGGSAPVIVHRFTVRK</sequence>
<dbReference type="InterPro" id="IPR015590">
    <property type="entry name" value="Aldehyde_DH_dom"/>
</dbReference>
<dbReference type="Gene3D" id="3.40.605.10">
    <property type="entry name" value="Aldehyde Dehydrogenase, Chain A, domain 1"/>
    <property type="match status" value="1"/>
</dbReference>
<evidence type="ECO:0000256" key="1">
    <source>
        <dbReference type="ARBA" id="ARBA00023002"/>
    </source>
</evidence>
<dbReference type="GO" id="GO:0009450">
    <property type="term" value="P:gamma-aminobutyric acid catabolic process"/>
    <property type="evidence" value="ECO:0007669"/>
    <property type="project" value="TreeGrafter"/>
</dbReference>
<reference evidence="3" key="1">
    <citation type="submission" date="2021-02" db="EMBL/GenBank/DDBJ databases">
        <authorList>
            <person name="Nieuwenhuis M."/>
            <person name="Van De Peppel L.J.J."/>
        </authorList>
    </citation>
    <scope>NUCLEOTIDE SEQUENCE</scope>
    <source>
        <strain evidence="3">D49</strain>
    </source>
</reference>
<evidence type="ECO:0000313" key="4">
    <source>
        <dbReference type="Proteomes" id="UP000717328"/>
    </source>
</evidence>
<dbReference type="PANTHER" id="PTHR43353">
    <property type="entry name" value="SUCCINATE-SEMIALDEHYDE DEHYDROGENASE, MITOCHONDRIAL"/>
    <property type="match status" value="1"/>
</dbReference>
<dbReference type="Proteomes" id="UP000717328">
    <property type="component" value="Unassembled WGS sequence"/>
</dbReference>
<dbReference type="EMBL" id="JABCKI010000195">
    <property type="protein sequence ID" value="KAG5651811.1"/>
    <property type="molecule type" value="Genomic_DNA"/>
</dbReference>
<reference evidence="3" key="2">
    <citation type="submission" date="2021-10" db="EMBL/GenBank/DDBJ databases">
        <title>Phylogenomics reveals ancestral predisposition of the termite-cultivated fungus Termitomyces towards a domesticated lifestyle.</title>
        <authorList>
            <person name="Auxier B."/>
            <person name="Grum-Grzhimaylo A."/>
            <person name="Cardenas M.E."/>
            <person name="Lodge J.D."/>
            <person name="Laessoe T."/>
            <person name="Pedersen O."/>
            <person name="Smith M.E."/>
            <person name="Kuyper T.W."/>
            <person name="Franco-Molano E.A."/>
            <person name="Baroni T.J."/>
            <person name="Aanen D.K."/>
        </authorList>
    </citation>
    <scope>NUCLEOTIDE SEQUENCE</scope>
    <source>
        <strain evidence="3">D49</strain>
    </source>
</reference>
<keyword evidence="1" id="KW-0560">Oxidoreductase</keyword>